<keyword evidence="9" id="KW-0833">Ubl conjugation pathway</keyword>
<keyword evidence="5" id="KW-0808">Transferase</keyword>
<keyword evidence="7" id="KW-0479">Metal-binding</keyword>
<feature type="compositionally biased region" description="Polar residues" evidence="13">
    <location>
        <begin position="452"/>
        <end position="462"/>
    </location>
</feature>
<dbReference type="Pfam" id="PF13639">
    <property type="entry name" value="zf-RING_2"/>
    <property type="match status" value="1"/>
</dbReference>
<dbReference type="InterPro" id="IPR001841">
    <property type="entry name" value="Znf_RING"/>
</dbReference>
<evidence type="ECO:0000256" key="1">
    <source>
        <dbReference type="ARBA" id="ARBA00000900"/>
    </source>
</evidence>
<dbReference type="FunFam" id="3.30.40.10:FF:000187">
    <property type="entry name" value="E3 ubiquitin-protein ligase ATL6"/>
    <property type="match status" value="1"/>
</dbReference>
<keyword evidence="12 14" id="KW-0472">Membrane</keyword>
<evidence type="ECO:0000256" key="12">
    <source>
        <dbReference type="ARBA" id="ARBA00023136"/>
    </source>
</evidence>
<dbReference type="GO" id="GO:0016567">
    <property type="term" value="P:protein ubiquitination"/>
    <property type="evidence" value="ECO:0007669"/>
    <property type="project" value="UniProtKB-UniPathway"/>
</dbReference>
<keyword evidence="10" id="KW-0862">Zinc</keyword>
<protein>
    <recommendedName>
        <fullName evidence="4">RING-type E3 ubiquitin transferase</fullName>
        <ecNumber evidence="4">2.3.2.27</ecNumber>
    </recommendedName>
</protein>
<dbReference type="PANTHER" id="PTHR46913">
    <property type="entry name" value="RING-H2 FINGER PROTEIN ATL16"/>
    <property type="match status" value="1"/>
</dbReference>
<evidence type="ECO:0000256" key="2">
    <source>
        <dbReference type="ARBA" id="ARBA00004167"/>
    </source>
</evidence>
<evidence type="ECO:0000256" key="14">
    <source>
        <dbReference type="SAM" id="Phobius"/>
    </source>
</evidence>
<dbReference type="InterPro" id="IPR044600">
    <property type="entry name" value="ATL1/ATL16-like"/>
</dbReference>
<evidence type="ECO:0000256" key="13">
    <source>
        <dbReference type="SAM" id="MobiDB-lite"/>
    </source>
</evidence>
<dbReference type="EC" id="2.3.2.27" evidence="4"/>
<evidence type="ECO:0000256" key="11">
    <source>
        <dbReference type="ARBA" id="ARBA00022989"/>
    </source>
</evidence>
<evidence type="ECO:0000256" key="8">
    <source>
        <dbReference type="ARBA" id="ARBA00022771"/>
    </source>
</evidence>
<dbReference type="InterPro" id="IPR013083">
    <property type="entry name" value="Znf_RING/FYVE/PHD"/>
</dbReference>
<dbReference type="GO" id="GO:0016020">
    <property type="term" value="C:membrane"/>
    <property type="evidence" value="ECO:0007669"/>
    <property type="project" value="UniProtKB-SubCell"/>
</dbReference>
<keyword evidence="6 14" id="KW-0812">Transmembrane</keyword>
<evidence type="ECO:0000256" key="10">
    <source>
        <dbReference type="ARBA" id="ARBA00022833"/>
    </source>
</evidence>
<gene>
    <name evidence="15" type="ORF">TRIUR3_17529</name>
</gene>
<feature type="region of interest" description="Disordered" evidence="13">
    <location>
        <begin position="107"/>
        <end position="129"/>
    </location>
</feature>
<proteinExistence type="predicted"/>
<dbReference type="CDD" id="cd16461">
    <property type="entry name" value="RING-H2_EL5-like"/>
    <property type="match status" value="1"/>
</dbReference>
<evidence type="ECO:0000256" key="9">
    <source>
        <dbReference type="ARBA" id="ARBA00022786"/>
    </source>
</evidence>
<reference evidence="15" key="1">
    <citation type="journal article" date="2013" name="Nature">
        <title>Draft genome of the wheat A-genome progenitor Triticum urartu.</title>
        <authorList>
            <person name="Ling H.Q."/>
            <person name="Zhao S."/>
            <person name="Liu D."/>
            <person name="Wang J."/>
            <person name="Sun H."/>
            <person name="Zhang C."/>
            <person name="Fan H."/>
            <person name="Li D."/>
            <person name="Dong L."/>
            <person name="Tao Y."/>
            <person name="Gao C."/>
            <person name="Wu H."/>
            <person name="Li Y."/>
            <person name="Cui Y."/>
            <person name="Guo X."/>
            <person name="Zheng S."/>
            <person name="Wang B."/>
            <person name="Yu K."/>
            <person name="Liang Q."/>
            <person name="Yang W."/>
            <person name="Lou X."/>
            <person name="Chen J."/>
            <person name="Feng M."/>
            <person name="Jian J."/>
            <person name="Zhang X."/>
            <person name="Luo G."/>
            <person name="Jiang Y."/>
            <person name="Liu J."/>
            <person name="Wang Z."/>
            <person name="Sha Y."/>
            <person name="Zhang B."/>
            <person name="Wu H."/>
            <person name="Tang D."/>
            <person name="Shen Q."/>
            <person name="Xue P."/>
            <person name="Zou S."/>
            <person name="Wang X."/>
            <person name="Liu X."/>
            <person name="Wang F."/>
            <person name="Yang Y."/>
            <person name="An X."/>
            <person name="Dong Z."/>
            <person name="Zhang K."/>
            <person name="Zhang X."/>
            <person name="Luo M.C."/>
            <person name="Dvorak J."/>
            <person name="Tong Y."/>
            <person name="Wang J."/>
            <person name="Yang H."/>
            <person name="Li Z."/>
            <person name="Wang D."/>
            <person name="Zhang A."/>
            <person name="Wang J."/>
        </authorList>
    </citation>
    <scope>NUCLEOTIDE SEQUENCE</scope>
</reference>
<dbReference type="eggNOG" id="KOG0800">
    <property type="taxonomic scope" value="Eukaryota"/>
</dbReference>
<dbReference type="PROSITE" id="PS50089">
    <property type="entry name" value="ZF_RING_2"/>
    <property type="match status" value="1"/>
</dbReference>
<comment type="pathway">
    <text evidence="3">Protein modification; protein ubiquitination.</text>
</comment>
<comment type="catalytic activity">
    <reaction evidence="1">
        <text>S-ubiquitinyl-[E2 ubiquitin-conjugating enzyme]-L-cysteine + [acceptor protein]-L-lysine = [E2 ubiquitin-conjugating enzyme]-L-cysteine + N(6)-ubiquitinyl-[acceptor protein]-L-lysine.</text>
        <dbReference type="EC" id="2.3.2.27"/>
    </reaction>
</comment>
<dbReference type="AlphaFoldDB" id="M7ZLQ1"/>
<name>M7ZLQ1_TRIUA</name>
<feature type="transmembrane region" description="Helical" evidence="14">
    <location>
        <begin position="239"/>
        <end position="260"/>
    </location>
</feature>
<evidence type="ECO:0000313" key="15">
    <source>
        <dbReference type="EMBL" id="EMS49014.1"/>
    </source>
</evidence>
<evidence type="ECO:0000256" key="4">
    <source>
        <dbReference type="ARBA" id="ARBA00012483"/>
    </source>
</evidence>
<organism evidence="15">
    <name type="scientific">Triticum urartu</name>
    <name type="common">Red wild einkorn</name>
    <name type="synonym">Crithodium urartu</name>
    <dbReference type="NCBI Taxonomy" id="4572"/>
    <lineage>
        <taxon>Eukaryota</taxon>
        <taxon>Viridiplantae</taxon>
        <taxon>Streptophyta</taxon>
        <taxon>Embryophyta</taxon>
        <taxon>Tracheophyta</taxon>
        <taxon>Spermatophyta</taxon>
        <taxon>Magnoliopsida</taxon>
        <taxon>Liliopsida</taxon>
        <taxon>Poales</taxon>
        <taxon>Poaceae</taxon>
        <taxon>BOP clade</taxon>
        <taxon>Pooideae</taxon>
        <taxon>Triticodae</taxon>
        <taxon>Triticeae</taxon>
        <taxon>Triticinae</taxon>
        <taxon>Triticum</taxon>
    </lineage>
</organism>
<sequence length="462" mass="49837">METRSASSVGGINSSAATCKAENVARKLRRRRHQERDAAAVMQGGLIWTMDVGRQALRDLPLARHGISVHLASGSQAAQGIYSFCKLFDVQSVQELQSEKRKNARLIEASNHVDDASESDSSRRPDTATNHRACFREALPLRFLPRAPSIQDIRSSRLLKFSALLSCAQFSVSIVSKGATGRGPVFPVPQRQAPATTLLFPPPQTPFTPYYYSSSSSSSPATPSRLTHHVTLSLTSLPILVLTVLGILTTSALLLTYYVFVIRCCLTWHATTSDHDSGAPRSLVISLTRRRHRRNNTASDHELPVVHGPAPDEPCAGLGEPAIRALPAFRYSKAAKDDATGGDASECAVCLGEFQEGERVRLLPGCLHVFHAECIDTWLHGCANCPLCRAAITGTTGKQAPLVMDRPPRSEEVVIQVQAAGTGEEEDTVTRQQEDGAAASKSSAHFHGECSGGSSNEAHCSR</sequence>
<dbReference type="GO" id="GO:0061630">
    <property type="term" value="F:ubiquitin protein ligase activity"/>
    <property type="evidence" value="ECO:0007669"/>
    <property type="project" value="UniProtKB-EC"/>
</dbReference>
<comment type="subcellular location">
    <subcellularLocation>
        <location evidence="2">Membrane</location>
        <topology evidence="2">Single-pass membrane protein</topology>
    </subcellularLocation>
</comment>
<dbReference type="EMBL" id="KD247702">
    <property type="protein sequence ID" value="EMS49014.1"/>
    <property type="molecule type" value="Genomic_DNA"/>
</dbReference>
<dbReference type="STRING" id="4572.M7ZLQ1"/>
<keyword evidence="11 14" id="KW-1133">Transmembrane helix</keyword>
<evidence type="ECO:0000256" key="7">
    <source>
        <dbReference type="ARBA" id="ARBA00022723"/>
    </source>
</evidence>
<feature type="compositionally biased region" description="Basic and acidic residues" evidence="13">
    <location>
        <begin position="111"/>
        <end position="126"/>
    </location>
</feature>
<evidence type="ECO:0000256" key="5">
    <source>
        <dbReference type="ARBA" id="ARBA00022679"/>
    </source>
</evidence>
<dbReference type="Gene3D" id="3.30.40.10">
    <property type="entry name" value="Zinc/RING finger domain, C3HC4 (zinc finger)"/>
    <property type="match status" value="1"/>
</dbReference>
<evidence type="ECO:0000256" key="6">
    <source>
        <dbReference type="ARBA" id="ARBA00022692"/>
    </source>
</evidence>
<dbReference type="SUPFAM" id="SSF57850">
    <property type="entry name" value="RING/U-box"/>
    <property type="match status" value="1"/>
</dbReference>
<dbReference type="GO" id="GO:0008270">
    <property type="term" value="F:zinc ion binding"/>
    <property type="evidence" value="ECO:0007669"/>
    <property type="project" value="UniProtKB-KW"/>
</dbReference>
<dbReference type="PANTHER" id="PTHR46913:SF20">
    <property type="entry name" value="RING-TYPE E3 UBIQUITIN TRANSFERASE"/>
    <property type="match status" value="1"/>
</dbReference>
<evidence type="ECO:0000256" key="3">
    <source>
        <dbReference type="ARBA" id="ARBA00004906"/>
    </source>
</evidence>
<feature type="region of interest" description="Disordered" evidence="13">
    <location>
        <begin position="419"/>
        <end position="462"/>
    </location>
</feature>
<dbReference type="UniPathway" id="UPA00143"/>
<keyword evidence="8" id="KW-0863">Zinc-finger</keyword>
<dbReference type="SMART" id="SM00184">
    <property type="entry name" value="RING"/>
    <property type="match status" value="1"/>
</dbReference>
<accession>M7ZLQ1</accession>